<dbReference type="AlphaFoldDB" id="Q98Q51"/>
<dbReference type="Pfam" id="PF01368">
    <property type="entry name" value="DHH"/>
    <property type="match status" value="1"/>
</dbReference>
<keyword evidence="4" id="KW-1185">Reference proteome</keyword>
<name>Q98Q51_MYCPU</name>
<dbReference type="InterPro" id="IPR038763">
    <property type="entry name" value="DHH_sf"/>
</dbReference>
<dbReference type="STRING" id="272635.gene:17577119"/>
<dbReference type="Gene3D" id="3.10.310.30">
    <property type="match status" value="1"/>
</dbReference>
<feature type="transmembrane region" description="Helical" evidence="1">
    <location>
        <begin position="38"/>
        <end position="61"/>
    </location>
</feature>
<evidence type="ECO:0000313" key="4">
    <source>
        <dbReference type="Proteomes" id="UP000000528"/>
    </source>
</evidence>
<gene>
    <name evidence="3" type="ordered locus">MYPU_5170</name>
</gene>
<dbReference type="PROSITE" id="PS50887">
    <property type="entry name" value="GGDEF"/>
    <property type="match status" value="1"/>
</dbReference>
<dbReference type="InterPro" id="IPR001667">
    <property type="entry name" value="DDH_dom"/>
</dbReference>
<dbReference type="KEGG" id="mpu:MYPU_5170"/>
<dbReference type="PIRSF" id="PIRSF026583">
    <property type="entry name" value="YybT"/>
    <property type="match status" value="1"/>
</dbReference>
<keyword evidence="1" id="KW-0812">Transmembrane</keyword>
<dbReference type="SUPFAM" id="SSF64182">
    <property type="entry name" value="DHH phosphoesterases"/>
    <property type="match status" value="1"/>
</dbReference>
<dbReference type="HOGENOM" id="CLU_018278_0_0_14"/>
<dbReference type="InterPro" id="IPR000160">
    <property type="entry name" value="GGDEF_dom"/>
</dbReference>
<organism evidence="4">
    <name type="scientific">Mycoplasmopsis pulmonis (strain UAB CTIP)</name>
    <name type="common">Mycoplasma pulmonis</name>
    <dbReference type="NCBI Taxonomy" id="272635"/>
    <lineage>
        <taxon>Bacteria</taxon>
        <taxon>Bacillati</taxon>
        <taxon>Mycoplasmatota</taxon>
        <taxon>Mycoplasmoidales</taxon>
        <taxon>Metamycoplasmataceae</taxon>
        <taxon>Mycoplasmopsis</taxon>
    </lineage>
</organism>
<dbReference type="Pfam" id="PF24898">
    <property type="entry name" value="GGDEF_GdpP"/>
    <property type="match status" value="1"/>
</dbReference>
<dbReference type="RefSeq" id="WP_010925318.1">
    <property type="nucleotide sequence ID" value="NC_002771.1"/>
</dbReference>
<reference evidence="3 4" key="1">
    <citation type="journal article" date="2001" name="Nucleic Acids Res.">
        <title>The complete genome sequence of the murine respiratory pathogen Mycoplasma pulmonis.</title>
        <authorList>
            <person name="Chambaud I."/>
            <person name="Heilig R."/>
            <person name="Ferris S."/>
            <person name="Barbe V."/>
            <person name="Samson D."/>
            <person name="Galisson F."/>
            <person name="Moszer I."/>
            <person name="Dybvig K."/>
            <person name="Wroblewski H."/>
            <person name="Viari A."/>
            <person name="Rocha E.P.C."/>
            <person name="Blanchard A."/>
        </authorList>
    </citation>
    <scope>NUCLEOTIDE SEQUENCE [LARGE SCALE GENOMIC DNA]</scope>
    <source>
        <strain evidence="3 4">UAB CTIP</strain>
    </source>
</reference>
<dbReference type="InterPro" id="IPR051319">
    <property type="entry name" value="Oligoribo/pAp-PDE_c-di-AMP_PDE"/>
</dbReference>
<dbReference type="GO" id="GO:0003676">
    <property type="term" value="F:nucleic acid binding"/>
    <property type="evidence" value="ECO:0007669"/>
    <property type="project" value="InterPro"/>
</dbReference>
<keyword evidence="1" id="KW-0472">Membrane</keyword>
<dbReference type="EMBL" id="AL445564">
    <property type="protein sequence ID" value="CAC13690.1"/>
    <property type="molecule type" value="Genomic_DNA"/>
</dbReference>
<dbReference type="Gene3D" id="3.90.1640.10">
    <property type="entry name" value="inorganic pyrophosphatase (n-terminal core)"/>
    <property type="match status" value="1"/>
</dbReference>
<dbReference type="PANTHER" id="PTHR47618:SF2">
    <property type="entry name" value="CYCLIC-DI-AMP PHOSPHODIESTERASE GDPP"/>
    <property type="match status" value="1"/>
</dbReference>
<feature type="transmembrane region" description="Helical" evidence="1">
    <location>
        <begin position="7"/>
        <end position="26"/>
    </location>
</feature>
<dbReference type="InterPro" id="IPR014528">
    <property type="entry name" value="GdpP/PdeA"/>
</dbReference>
<dbReference type="Pfam" id="PF02272">
    <property type="entry name" value="DHHA1"/>
    <property type="match status" value="1"/>
</dbReference>
<evidence type="ECO:0000259" key="2">
    <source>
        <dbReference type="PROSITE" id="PS50887"/>
    </source>
</evidence>
<accession>Q98Q51</accession>
<evidence type="ECO:0000313" key="3">
    <source>
        <dbReference type="EMBL" id="CAC13690.1"/>
    </source>
</evidence>
<dbReference type="InterPro" id="IPR043128">
    <property type="entry name" value="Rev_trsase/Diguanyl_cyclase"/>
</dbReference>
<dbReference type="BioCyc" id="MPUL272635:G1GT6-523-MONOMER"/>
<dbReference type="PANTHER" id="PTHR47618">
    <property type="entry name" value="BIFUNCTIONAL OLIGORIBONUCLEASE AND PAP PHOSPHATASE NRNA"/>
    <property type="match status" value="1"/>
</dbReference>
<dbReference type="Proteomes" id="UP000000528">
    <property type="component" value="Chromosome"/>
</dbReference>
<evidence type="ECO:0000256" key="1">
    <source>
        <dbReference type="SAM" id="Phobius"/>
    </source>
</evidence>
<protein>
    <recommendedName>
        <fullName evidence="2">GGDEF domain-containing protein</fullName>
    </recommendedName>
</protein>
<proteinExistence type="predicted"/>
<keyword evidence="1" id="KW-1133">Transmembrane helix</keyword>
<dbReference type="InterPro" id="IPR003156">
    <property type="entry name" value="DHHA1_dom"/>
</dbReference>
<dbReference type="SUPFAM" id="SSF55073">
    <property type="entry name" value="Nucleotide cyclase"/>
    <property type="match status" value="1"/>
</dbReference>
<dbReference type="Gene3D" id="3.30.70.270">
    <property type="match status" value="1"/>
</dbReference>
<dbReference type="eggNOG" id="COG3887">
    <property type="taxonomic scope" value="Bacteria"/>
</dbReference>
<sequence length="660" mass="74613">MNKKYHLFLLSLLFLIFFIFLTWLIIASTSKGSDASEIPYLSVGTFLTFALLIFTLFQIYFINNNFNRHVYVKKSFNSFLDFAITNNYLGIIVVSHDNKVIWNSSFVNKIFGEKVIGKRISNLLPELVDQDAYNSEKIVTKINDSYYLLQNFSDKNIITIKDVTKEEIIQHSYRSEKLALGEMEIDNFKLYQSTLSEEDVFQIQSIVVDLLEKISTNYNFAYRQYVGGKFLIITNDETIEKMVKDEFVFLNMLDEMQSVKNVRISISFGFAKGLYQVSELIEVSKNALRQSQSRGGDQITIFEKNKKPVFFGSRSEIALDLSKTRIKDMTRIIEQKLSSEKIKKVIIYGHKFSDLDSLGSAFALAKIASQFDKKAYIQNITFDETSKRAISTYIAGNDSQLFIKPSVANNLSDESTLVFVVDTAEKIRIENPQAFAKVHKDNVIILDHHRVSENPDFSNLFNQYIETNASSASEIVTEIINFINRDIKIEPNVAQMLLNGIYMDTNQFQKSTSSRTFNAAALLESWGALSSESVEFLKISEEISLKVKSLIENIREIKPGYFLAYSSIEASGDIISIAADEMLKIQGRKASFVVAKNFGTEEYKLSARGIKTNVQVIAEAVGGGGHYAAAAASSVEPLEQFVDNIIQAIVSVKNNEINTN</sequence>
<dbReference type="Gene3D" id="3.30.450.20">
    <property type="entry name" value="PAS domain"/>
    <property type="match status" value="1"/>
</dbReference>
<dbReference type="InterPro" id="IPR029787">
    <property type="entry name" value="Nucleotide_cyclase"/>
</dbReference>
<dbReference type="PIR" id="E90576">
    <property type="entry name" value="E90576"/>
</dbReference>
<feature type="domain" description="GGDEF" evidence="2">
    <location>
        <begin position="176"/>
        <end position="304"/>
    </location>
</feature>